<keyword evidence="9" id="KW-0325">Glycoprotein</keyword>
<keyword evidence="8" id="KW-0378">Hydrolase</keyword>
<dbReference type="InterPro" id="IPR029002">
    <property type="entry name" value="PLPC/GPLD1"/>
</dbReference>
<dbReference type="Gene3D" id="2.130.10.130">
    <property type="entry name" value="Integrin alpha, N-terminal"/>
    <property type="match status" value="6"/>
</dbReference>
<protein>
    <recommendedName>
        <fullName evidence="4">Phosphatidylinositol-glycan-specific phospholipase D</fullName>
        <ecNumber evidence="3">3.1.4.50</ecNumber>
    </recommendedName>
    <alternativeName>
        <fullName evidence="10">Glycosyl-phosphatidylinositol-specific phospholipase D</fullName>
    </alternativeName>
</protein>
<dbReference type="Proteomes" id="UP001186944">
    <property type="component" value="Unassembled WGS sequence"/>
</dbReference>
<feature type="repeat" description="FG-GAP" evidence="12">
    <location>
        <begin position="1119"/>
        <end position="1180"/>
    </location>
</feature>
<comment type="subcellular location">
    <subcellularLocation>
        <location evidence="1">Secreted</location>
    </subcellularLocation>
</comment>
<evidence type="ECO:0000256" key="12">
    <source>
        <dbReference type="PROSITE-ProRule" id="PRU00803"/>
    </source>
</evidence>
<gene>
    <name evidence="14" type="ORF">FSP39_014629</name>
</gene>
<dbReference type="InterPro" id="IPR013519">
    <property type="entry name" value="Int_alpha_beta-p"/>
</dbReference>
<evidence type="ECO:0000313" key="14">
    <source>
        <dbReference type="EMBL" id="KAK3086170.1"/>
    </source>
</evidence>
<name>A0AA88XKU3_PINIB</name>
<dbReference type="PANTHER" id="PTHR23221:SF7">
    <property type="entry name" value="PHOSPHATIDYLINOSITOL-GLYCAN-SPECIFIC PHOSPHOLIPASE D"/>
    <property type="match status" value="1"/>
</dbReference>
<evidence type="ECO:0000256" key="1">
    <source>
        <dbReference type="ARBA" id="ARBA00004613"/>
    </source>
</evidence>
<sequence>MGGAPYPDSFYSEFCNGGIYHNISEDTHWTPFLNATINYINKQPKPWNNATEKLVVFLMGVTSHQIADVLWHSLGIDQGFLTTMGYEARSQRPLPSLYFLADRKTKMAALASDWLRKSPLKPLNAIQRNLTGLKVPTFSAKFVFRAGRKTKMAAPASDWLTFFTFPLKLLYRSRQNLTEINIATSATSACQLPHNPLYINCTKPKAQFNRRTSQKEEINGYFVQPALNGLTTKDIERRKICRGVHIKPGEQLSQRIMDVRKLMNVQRTKYQEAGEKVKDKRTEMISYDVNQTEALFGWSLAKGDFDKDGNEDLVIGAPFYGEDENPYMGRVFVVYLASLDLNQDGNLDLAVGAPAMDFGDPLGYRIKYCNLGYSLSTADVTGDGHEDLIIGSPYWSKNSTFTQSGFIAALPSSKTYSGPMTVAVEILKWRVEGDQPYGWFGHKLHSKGGILFVDQPYFRLCNDPTKFSDNDTCIQSVGKLTMMNFGSKYPVKNGFAIQGEKRFDMVGQAVDIGDPFGNGSVVISYGVPGEDVDGEVLTLPWKFSQGGVVHLVEIHADGSMTQIARYESDREYSRFGTLILFEDINEDGIDDLIISAPFRNDYETEIVDLTFKGKVYGFIGGKNFSTGNATISNKCDLISPCPGKIADVIFDTVFHDEDKSYFGDHGLMIRSKNQVPFKCLKLITKLHTLFVISLHLIPQGKDTLQASYRKPQLQRDKHEDAFMGGAPYPDSFYSDLCNGGIYHNISEDSQWTPFLNATINYINKQPKPWNNATEKLVVFLMGITSHQVADVLWQSLGIDQGFLSTMGFVNFHGSIPKAHQAGDFGKQDTYGGDIVNMYALDIDYLDPDQYWYVPVDDLYNIYNEMYGKNVIDKETIESCSTLMLVGAIAEFFASAELFQEVADTSPFLVDNLQSYFLGGMEDMAGWTFNKWHDVANMLENGTSACQLPHNPLYINCTKPKTEITRRNSGREEINGYFVQPPLNGLTIKDIDIRKIHRGVHIKPGEQLSQRIRDVKKLRKIRLLKSKENREKVNDERRVRINYNVNETEALLGWSLTKGDFDKDGNEDLVIGAPFYGEDENPYMGRVFVVYSSENGLPSFHGKYDYFDPLNLNNLTYGYQRILSGFPKKQSRFGYSMVSLDLNQDGNLDLAVGAPAISFDDPLGYHGAVYVYFGEGESKMWSIPNITVTCQTKYCNLGYSLSTADVTGDGHEDLVIGSPYWSKNSTFTQSGFIAALPSNKTYSGPMTIAVETLKWRVEGDQPYGWFGYNLHSKGGILFVDQPYFRLCSDPSKFSENDTCIQSVGKLTMMNFGSKYPVKNGFAIQGEKRFDMLGQAVDIGDPFGNGSVVIAYGVPGEDVDGVILTLPWKLSQGGVVHLAEVQSDGTMSQIARYESDRRYARFGSLILFEDINEDGIDDLLISAPFRNDDASEIIDLTFTGKTYGFLGGKNFSTGNATVSKKCDVISPCPGKLAAVVFDTYYYDEDKSYFGDHGLVIRTKNQTQMVISASRNTDTEYAPYFPESGKVYVFNLKWDL</sequence>
<dbReference type="SUPFAM" id="SSF69318">
    <property type="entry name" value="Integrin alpha N-terminal domain"/>
    <property type="match status" value="4"/>
</dbReference>
<keyword evidence="6" id="KW-0732">Signal</keyword>
<evidence type="ECO:0000256" key="10">
    <source>
        <dbReference type="ARBA" id="ARBA00029753"/>
    </source>
</evidence>
<keyword evidence="5" id="KW-0964">Secreted</keyword>
<dbReference type="Pfam" id="PF01839">
    <property type="entry name" value="FG-GAP"/>
    <property type="match status" value="5"/>
</dbReference>
<dbReference type="EMBL" id="VSWD01000012">
    <property type="protein sequence ID" value="KAK3086170.1"/>
    <property type="molecule type" value="Genomic_DNA"/>
</dbReference>
<evidence type="ECO:0000256" key="5">
    <source>
        <dbReference type="ARBA" id="ARBA00022525"/>
    </source>
</evidence>
<evidence type="ECO:0000256" key="7">
    <source>
        <dbReference type="ARBA" id="ARBA00022737"/>
    </source>
</evidence>
<comment type="catalytic activity">
    <reaction evidence="11">
        <text>a 6-(alpha-D-glucosaminyl)-1-(1,2-diacyl-sn-glycero-3-phospho)-1D-myo-inositol + H2O = 6-(alpha-D-glucosaminyl)-1D-myo-inositol + a 1,2-diacyl-sn-glycero-3-phosphate + H(+)</text>
        <dbReference type="Rhea" id="RHEA:10832"/>
        <dbReference type="ChEBI" id="CHEBI:15377"/>
        <dbReference type="ChEBI" id="CHEBI:15378"/>
        <dbReference type="ChEBI" id="CHEBI:57997"/>
        <dbReference type="ChEBI" id="CHEBI:58608"/>
        <dbReference type="ChEBI" id="CHEBI:58700"/>
        <dbReference type="EC" id="3.1.4.50"/>
    </reaction>
</comment>
<keyword evidence="15" id="KW-1185">Reference proteome</keyword>
<feature type="repeat" description="FG-GAP" evidence="12">
    <location>
        <begin position="282"/>
        <end position="343"/>
    </location>
</feature>
<dbReference type="InterPro" id="IPR028994">
    <property type="entry name" value="Integrin_alpha_N"/>
</dbReference>
<dbReference type="PANTHER" id="PTHR23221">
    <property type="entry name" value="GLYCOSYLPHOSPHATIDYLINOSITOL PHOSPHOLIPASE D"/>
    <property type="match status" value="1"/>
</dbReference>
<evidence type="ECO:0000256" key="6">
    <source>
        <dbReference type="ARBA" id="ARBA00022729"/>
    </source>
</evidence>
<evidence type="ECO:0000313" key="15">
    <source>
        <dbReference type="Proteomes" id="UP001186944"/>
    </source>
</evidence>
<dbReference type="PROSITE" id="PS51470">
    <property type="entry name" value="FG_GAP"/>
    <property type="match status" value="5"/>
</dbReference>
<dbReference type="GO" id="GO:0031012">
    <property type="term" value="C:extracellular matrix"/>
    <property type="evidence" value="ECO:0007669"/>
    <property type="project" value="TreeGrafter"/>
</dbReference>
<dbReference type="EC" id="3.1.4.50" evidence="3"/>
<dbReference type="InterPro" id="IPR013517">
    <property type="entry name" value="FG-GAP"/>
</dbReference>
<organism evidence="14 15">
    <name type="scientific">Pinctada imbricata</name>
    <name type="common">Atlantic pearl-oyster</name>
    <name type="synonym">Pinctada martensii</name>
    <dbReference type="NCBI Taxonomy" id="66713"/>
    <lineage>
        <taxon>Eukaryota</taxon>
        <taxon>Metazoa</taxon>
        <taxon>Spiralia</taxon>
        <taxon>Lophotrochozoa</taxon>
        <taxon>Mollusca</taxon>
        <taxon>Bivalvia</taxon>
        <taxon>Autobranchia</taxon>
        <taxon>Pteriomorphia</taxon>
        <taxon>Pterioida</taxon>
        <taxon>Pterioidea</taxon>
        <taxon>Pteriidae</taxon>
        <taxon>Pinctada</taxon>
    </lineage>
</organism>
<dbReference type="InterPro" id="IPR001028">
    <property type="entry name" value="Gprt_PLipase_D"/>
</dbReference>
<keyword evidence="7" id="KW-0677">Repeat</keyword>
<evidence type="ECO:0000256" key="3">
    <source>
        <dbReference type="ARBA" id="ARBA00012284"/>
    </source>
</evidence>
<evidence type="ECO:0000256" key="11">
    <source>
        <dbReference type="ARBA" id="ARBA00093237"/>
    </source>
</evidence>
<feature type="domain" description="Phospholipase C/D" evidence="13">
    <location>
        <begin position="708"/>
        <end position="825"/>
    </location>
</feature>
<evidence type="ECO:0000259" key="13">
    <source>
        <dbReference type="Pfam" id="PF00882"/>
    </source>
</evidence>
<dbReference type="GO" id="GO:0005615">
    <property type="term" value="C:extracellular space"/>
    <property type="evidence" value="ECO:0007669"/>
    <property type="project" value="TreeGrafter"/>
</dbReference>
<evidence type="ECO:0000256" key="8">
    <source>
        <dbReference type="ARBA" id="ARBA00022801"/>
    </source>
</evidence>
<comment type="similarity">
    <text evidence="2">Belongs to the GPLD1 family.</text>
</comment>
<evidence type="ECO:0000256" key="2">
    <source>
        <dbReference type="ARBA" id="ARBA00008652"/>
    </source>
</evidence>
<feature type="repeat" description="FG-GAP" evidence="12">
    <location>
        <begin position="355"/>
        <end position="419"/>
    </location>
</feature>
<dbReference type="GO" id="GO:0004621">
    <property type="term" value="F:glycosylphosphatidylinositol phospholipase D activity"/>
    <property type="evidence" value="ECO:0007669"/>
    <property type="project" value="UniProtKB-EC"/>
</dbReference>
<dbReference type="SMART" id="SM00191">
    <property type="entry name" value="Int_alpha"/>
    <property type="match status" value="8"/>
</dbReference>
<proteinExistence type="inferred from homology"/>
<dbReference type="PRINTS" id="PR00718">
    <property type="entry name" value="PHPHLIPASED"/>
</dbReference>
<evidence type="ECO:0000256" key="4">
    <source>
        <dbReference type="ARBA" id="ARBA00015988"/>
    </source>
</evidence>
<feature type="repeat" description="FG-GAP" evidence="12">
    <location>
        <begin position="1037"/>
        <end position="1098"/>
    </location>
</feature>
<comment type="caution">
    <text evidence="14">The sequence shown here is derived from an EMBL/GenBank/DDBJ whole genome shotgun (WGS) entry which is preliminary data.</text>
</comment>
<dbReference type="Pfam" id="PF00882">
    <property type="entry name" value="Zn_dep_PLPC"/>
    <property type="match status" value="2"/>
</dbReference>
<feature type="repeat" description="FG-GAP" evidence="12">
    <location>
        <begin position="1182"/>
        <end position="1244"/>
    </location>
</feature>
<reference evidence="14" key="1">
    <citation type="submission" date="2019-08" db="EMBL/GenBank/DDBJ databases">
        <title>The improved chromosome-level genome for the pearl oyster Pinctada fucata martensii using PacBio sequencing and Hi-C.</title>
        <authorList>
            <person name="Zheng Z."/>
        </authorList>
    </citation>
    <scope>NUCLEOTIDE SEQUENCE</scope>
    <source>
        <strain evidence="14">ZZ-2019</strain>
        <tissue evidence="14">Adductor muscle</tissue>
    </source>
</reference>
<feature type="domain" description="Phospholipase C/D" evidence="13">
    <location>
        <begin position="2"/>
        <end position="72"/>
    </location>
</feature>
<evidence type="ECO:0000256" key="9">
    <source>
        <dbReference type="ARBA" id="ARBA00023180"/>
    </source>
</evidence>
<accession>A0AA88XKU3</accession>